<dbReference type="GO" id="GO:0007160">
    <property type="term" value="P:cell-matrix adhesion"/>
    <property type="evidence" value="ECO:0007669"/>
    <property type="project" value="InterPro"/>
</dbReference>
<reference evidence="2 3" key="1">
    <citation type="submission" date="2024-02" db="EMBL/GenBank/DDBJ databases">
        <title>Chromosome-scale genome assembly of the rough periwinkle Littorina saxatilis.</title>
        <authorList>
            <person name="De Jode A."/>
            <person name="Faria R."/>
            <person name="Formenti G."/>
            <person name="Sims Y."/>
            <person name="Smith T.P."/>
            <person name="Tracey A."/>
            <person name="Wood J.M.D."/>
            <person name="Zagrodzka Z.B."/>
            <person name="Johannesson K."/>
            <person name="Butlin R.K."/>
            <person name="Leder E.H."/>
        </authorList>
    </citation>
    <scope>NUCLEOTIDE SEQUENCE [LARGE SCALE GENOMIC DNA]</scope>
    <source>
        <strain evidence="2">Snail1</strain>
        <tissue evidence="2">Muscle</tissue>
    </source>
</reference>
<dbReference type="GO" id="GO:0005576">
    <property type="term" value="C:extracellular region"/>
    <property type="evidence" value="ECO:0007669"/>
    <property type="project" value="InterPro"/>
</dbReference>
<evidence type="ECO:0000313" key="2">
    <source>
        <dbReference type="EMBL" id="KAK7096407.1"/>
    </source>
</evidence>
<evidence type="ECO:0000313" key="3">
    <source>
        <dbReference type="Proteomes" id="UP001374579"/>
    </source>
</evidence>
<sequence>MRSVACVVVVLVLCGRGDSSDKRDVDFSCCTPKAWTSQMRLVTASVTRARNEYRETWQTYHYDSENQREAWTDVIQDGHVLYSKIIVDFTKHTMTILLDTDRCKVYKIQGDFQPHCTPVNISMVLFAVAPVLSPVEGTFANTVYYGGDGVTGHMTVTVGQCALVEEAIFRSSIIDGSVVDSVKYFNQTLTVDPSVFDIPKHVQCPVVPPDDVDDTHVETFSRLTGFRRSLL</sequence>
<comment type="caution">
    <text evidence="2">The sequence shown here is derived from an EMBL/GenBank/DDBJ whole genome shotgun (WGS) entry which is preliminary data.</text>
</comment>
<dbReference type="GO" id="GO:0005764">
    <property type="term" value="C:lysosome"/>
    <property type="evidence" value="ECO:0007669"/>
    <property type="project" value="TreeGrafter"/>
</dbReference>
<accession>A0AAN9G661</accession>
<dbReference type="AlphaFoldDB" id="A0AAN9G661"/>
<keyword evidence="3" id="KW-1185">Reference proteome</keyword>
<dbReference type="PANTHER" id="PTHR10697:SF13">
    <property type="entry name" value="RICIN B LECTIN DOMAIN-CONTAINING PROTEIN"/>
    <property type="match status" value="1"/>
</dbReference>
<proteinExistence type="predicted"/>
<dbReference type="GO" id="GO:0005509">
    <property type="term" value="F:calcium ion binding"/>
    <property type="evidence" value="ECO:0007669"/>
    <property type="project" value="InterPro"/>
</dbReference>
<gene>
    <name evidence="2" type="ORF">V1264_005705</name>
</gene>
<dbReference type="Proteomes" id="UP001374579">
    <property type="component" value="Unassembled WGS sequence"/>
</dbReference>
<dbReference type="InterPro" id="IPR001299">
    <property type="entry name" value="Ependymin"/>
</dbReference>
<dbReference type="EMBL" id="JBAMIC010000014">
    <property type="protein sequence ID" value="KAK7096407.1"/>
    <property type="molecule type" value="Genomic_DNA"/>
</dbReference>
<evidence type="ECO:0000256" key="1">
    <source>
        <dbReference type="SAM" id="SignalP"/>
    </source>
</evidence>
<protein>
    <submittedName>
        <fullName evidence="2">Uncharacterized protein</fullName>
    </submittedName>
</protein>
<name>A0AAN9G661_9CAEN</name>
<dbReference type="PANTHER" id="PTHR10697">
    <property type="entry name" value="MAMMALIAN EPENDYMIN-RELATED PROTEIN 1"/>
    <property type="match status" value="1"/>
</dbReference>
<feature type="signal peptide" evidence="1">
    <location>
        <begin position="1"/>
        <end position="19"/>
    </location>
</feature>
<organism evidence="2 3">
    <name type="scientific">Littorina saxatilis</name>
    <dbReference type="NCBI Taxonomy" id="31220"/>
    <lineage>
        <taxon>Eukaryota</taxon>
        <taxon>Metazoa</taxon>
        <taxon>Spiralia</taxon>
        <taxon>Lophotrochozoa</taxon>
        <taxon>Mollusca</taxon>
        <taxon>Gastropoda</taxon>
        <taxon>Caenogastropoda</taxon>
        <taxon>Littorinimorpha</taxon>
        <taxon>Littorinoidea</taxon>
        <taxon>Littorinidae</taxon>
        <taxon>Littorina</taxon>
    </lineage>
</organism>
<feature type="chain" id="PRO_5042985531" evidence="1">
    <location>
        <begin position="20"/>
        <end position="231"/>
    </location>
</feature>
<keyword evidence="1" id="KW-0732">Signal</keyword>